<sequence>MQSHSLCIPMESRFNFRGYRWVKAMIHAINHVNQNPDILPNITLGYQIYDTCYTMSKTVENSLAFLTGQNETTPVFRCSSGAPLAAVVGAGGSTLSIASSRILGLYYFPQVGYASSSLLLSDKYQFPTYLRTIPSDNVQSQGMAMLVRHFGWKWVGTIAADDDYGKYGVKAFKEKIEKISKPGEICIAFSETIPKIYSRTKIQEVVKTVKETNATVIVVYSSDIDFHPLVEELIISNISSKTWIASEAWVTSDLIARPEYFPLLGGAIGFGVKRGQIPGLKEFLLDVHPGKDPNDDLTIEFWQSAFNCTWPNASIPYNTDNRKNVTGHENRVNFTSDHYCTGEEKLEELNNTYLDVSELRITYNVYKAVFAVAYGLHLLDLCEPSRGPFKGTNSPCASIDEFEPWQLMYYMKNEINFTLLGEYVTIDTKGDVFTPYDILNWQMNSTGEIAFMNIGMFNCTGEDTYEFMVHNDSVFWNNPASANPRSTCNDNCQPGYRKGIQQGKPPCCYDCIKCAEGQFSNATDARECTGCPEDYWSNADRSGCVHKQVEFLAYGEALGITLIVLAVFGACVVLAVTGVYIKYRNTALVKANDRELSFLIQISLVITLMTSILFIGKTVMLLLTHLAKNSKVAEKARMVFKPIFQKIIVLLSVLTEVGICTAYLILKPPRMNLNSYSDTLQNCCQSELA</sequence>
<evidence type="ECO:0000313" key="2">
    <source>
        <dbReference type="Proteomes" id="UP000827872"/>
    </source>
</evidence>
<protein>
    <submittedName>
        <fullName evidence="1">Uncharacterized protein</fullName>
    </submittedName>
</protein>
<gene>
    <name evidence="1" type="ORF">K3G42_024496</name>
</gene>
<dbReference type="Proteomes" id="UP000827872">
    <property type="component" value="Linkage Group LG08"/>
</dbReference>
<dbReference type="EMBL" id="CM037621">
    <property type="protein sequence ID" value="KAH8002440.1"/>
    <property type="molecule type" value="Genomic_DNA"/>
</dbReference>
<name>A0ACB8FAN5_9SAUR</name>
<keyword evidence="2" id="KW-1185">Reference proteome</keyword>
<evidence type="ECO:0000313" key="1">
    <source>
        <dbReference type="EMBL" id="KAH8002440.1"/>
    </source>
</evidence>
<comment type="caution">
    <text evidence="1">The sequence shown here is derived from an EMBL/GenBank/DDBJ whole genome shotgun (WGS) entry which is preliminary data.</text>
</comment>
<proteinExistence type="predicted"/>
<organism evidence="1 2">
    <name type="scientific">Sphaerodactylus townsendi</name>
    <dbReference type="NCBI Taxonomy" id="933632"/>
    <lineage>
        <taxon>Eukaryota</taxon>
        <taxon>Metazoa</taxon>
        <taxon>Chordata</taxon>
        <taxon>Craniata</taxon>
        <taxon>Vertebrata</taxon>
        <taxon>Euteleostomi</taxon>
        <taxon>Lepidosauria</taxon>
        <taxon>Squamata</taxon>
        <taxon>Bifurcata</taxon>
        <taxon>Gekkota</taxon>
        <taxon>Sphaerodactylidae</taxon>
        <taxon>Sphaerodactylus</taxon>
    </lineage>
</organism>
<accession>A0ACB8FAN5</accession>
<reference evidence="1" key="1">
    <citation type="submission" date="2021-08" db="EMBL/GenBank/DDBJ databases">
        <title>The first chromosome-level gecko genome reveals the dynamic sex chromosomes of Neotropical dwarf geckos (Sphaerodactylidae: Sphaerodactylus).</title>
        <authorList>
            <person name="Pinto B.J."/>
            <person name="Keating S.E."/>
            <person name="Gamble T."/>
        </authorList>
    </citation>
    <scope>NUCLEOTIDE SEQUENCE</scope>
    <source>
        <strain evidence="1">TG3544</strain>
    </source>
</reference>